<reference evidence="2 3" key="1">
    <citation type="journal article" date="2020" name="Int. J. Syst. Evol. Microbiol.">
        <title>Ureaplasma miroungigenitalium sp. nov. isolated from northern elephant seals (Mirounga angustirostris) and Ureaplasma zalophigenitalium sp. nov. isolated from California sea lions (Zalophus californianus).</title>
        <authorList>
            <person name="Volokhov D.V."/>
            <person name="Gulland F.M."/>
            <person name="Gao Y."/>
            <person name="Chizhikov V.E."/>
        </authorList>
    </citation>
    <scope>NUCLEOTIDE SEQUENCE [LARGE SCALE GENOMIC DNA]</scope>
    <source>
        <strain evidence="2 3">CSL7644-GEN</strain>
    </source>
</reference>
<evidence type="ECO:0000313" key="2">
    <source>
        <dbReference type="EMBL" id="MCV3754297.1"/>
    </source>
</evidence>
<evidence type="ECO:0000256" key="1">
    <source>
        <dbReference type="SAM" id="Phobius"/>
    </source>
</evidence>
<gene>
    <name evidence="2" type="ORF">OF365_02815</name>
</gene>
<keyword evidence="1" id="KW-0472">Membrane</keyword>
<comment type="caution">
    <text evidence="2">The sequence shown here is derived from an EMBL/GenBank/DDBJ whole genome shotgun (WGS) entry which is preliminary data.</text>
</comment>
<name>A0ABT3BPZ7_9BACT</name>
<keyword evidence="1" id="KW-0812">Transmembrane</keyword>
<evidence type="ECO:0000313" key="3">
    <source>
        <dbReference type="Proteomes" id="UP001207252"/>
    </source>
</evidence>
<sequence length="184" mass="21666">MSSLTKRSKLNAEYYHGYKLYANMSSAANAIILRASTLGKKIFNYSELKIDYFHESLFDPYQPTTYTHELITYISTHNDQLDQETKNLLQELNSLHQHYDVNPIFSEQKLFDETQKTESEWLQFSNQYILIEHVDNLEKKELASIKDLKVQVSKKNWLEILVYVLISIVIIISVILMIVLYKHI</sequence>
<accession>A0ABT3BPZ7</accession>
<dbReference type="Proteomes" id="UP001207252">
    <property type="component" value="Unassembled WGS sequence"/>
</dbReference>
<keyword evidence="1" id="KW-1133">Transmembrane helix</keyword>
<proteinExistence type="predicted"/>
<feature type="transmembrane region" description="Helical" evidence="1">
    <location>
        <begin position="160"/>
        <end position="181"/>
    </location>
</feature>
<organism evidence="2 3">
    <name type="scientific">Ureaplasma zalophigenitalium</name>
    <dbReference type="NCBI Taxonomy" id="907723"/>
    <lineage>
        <taxon>Bacteria</taxon>
        <taxon>Bacillati</taxon>
        <taxon>Mycoplasmatota</taxon>
        <taxon>Mycoplasmoidales</taxon>
        <taxon>Mycoplasmoidaceae</taxon>
        <taxon>Ureaplasma</taxon>
    </lineage>
</organism>
<dbReference type="EMBL" id="JAOXHJ010000007">
    <property type="protein sequence ID" value="MCV3754297.1"/>
    <property type="molecule type" value="Genomic_DNA"/>
</dbReference>
<dbReference type="RefSeq" id="WP_263818101.1">
    <property type="nucleotide sequence ID" value="NZ_JAOXHJ010000007.1"/>
</dbReference>
<protein>
    <submittedName>
        <fullName evidence="2">Uncharacterized protein</fullName>
    </submittedName>
</protein>
<keyword evidence="3" id="KW-1185">Reference proteome</keyword>